<name>A0A3N4JDA3_9PEZI</name>
<gene>
    <name evidence="1" type="ORF">L873DRAFT_1813910</name>
</gene>
<dbReference type="OrthoDB" id="5489704at2759"/>
<dbReference type="EMBL" id="ML120434">
    <property type="protein sequence ID" value="RPA94661.1"/>
    <property type="molecule type" value="Genomic_DNA"/>
</dbReference>
<evidence type="ECO:0000313" key="1">
    <source>
        <dbReference type="EMBL" id="RPA94661.1"/>
    </source>
</evidence>
<dbReference type="AlphaFoldDB" id="A0A3N4JDA3"/>
<sequence length="143" mass="16705">MRIRCDSERGVEEVKEIKKEKWEKVMRRKVVQMKSLDQWVGIVVLGVELKVWDGKLKDLRRKVEVENNIKLMKDPVWLVHPVKARSMKLERVGVVCHVVKESLRQELLKGGIVGGDKKVEMKRYVGNREGQWCMKCAVVGHSW</sequence>
<evidence type="ECO:0000313" key="2">
    <source>
        <dbReference type="Proteomes" id="UP000276215"/>
    </source>
</evidence>
<dbReference type="STRING" id="1336337.A0A3N4JDA3"/>
<dbReference type="Proteomes" id="UP000276215">
    <property type="component" value="Unassembled WGS sequence"/>
</dbReference>
<organism evidence="1 2">
    <name type="scientific">Choiromyces venosus 120613-1</name>
    <dbReference type="NCBI Taxonomy" id="1336337"/>
    <lineage>
        <taxon>Eukaryota</taxon>
        <taxon>Fungi</taxon>
        <taxon>Dikarya</taxon>
        <taxon>Ascomycota</taxon>
        <taxon>Pezizomycotina</taxon>
        <taxon>Pezizomycetes</taxon>
        <taxon>Pezizales</taxon>
        <taxon>Tuberaceae</taxon>
        <taxon>Choiromyces</taxon>
    </lineage>
</organism>
<keyword evidence="2" id="KW-1185">Reference proteome</keyword>
<accession>A0A3N4JDA3</accession>
<proteinExistence type="predicted"/>
<protein>
    <submittedName>
        <fullName evidence="1">Uncharacterized protein</fullName>
    </submittedName>
</protein>
<reference evidence="1 2" key="1">
    <citation type="journal article" date="2018" name="Nat. Ecol. Evol.">
        <title>Pezizomycetes genomes reveal the molecular basis of ectomycorrhizal truffle lifestyle.</title>
        <authorList>
            <person name="Murat C."/>
            <person name="Payen T."/>
            <person name="Noel B."/>
            <person name="Kuo A."/>
            <person name="Morin E."/>
            <person name="Chen J."/>
            <person name="Kohler A."/>
            <person name="Krizsan K."/>
            <person name="Balestrini R."/>
            <person name="Da Silva C."/>
            <person name="Montanini B."/>
            <person name="Hainaut M."/>
            <person name="Levati E."/>
            <person name="Barry K.W."/>
            <person name="Belfiori B."/>
            <person name="Cichocki N."/>
            <person name="Clum A."/>
            <person name="Dockter R.B."/>
            <person name="Fauchery L."/>
            <person name="Guy J."/>
            <person name="Iotti M."/>
            <person name="Le Tacon F."/>
            <person name="Lindquist E.A."/>
            <person name="Lipzen A."/>
            <person name="Malagnac F."/>
            <person name="Mello A."/>
            <person name="Molinier V."/>
            <person name="Miyauchi S."/>
            <person name="Poulain J."/>
            <person name="Riccioni C."/>
            <person name="Rubini A."/>
            <person name="Sitrit Y."/>
            <person name="Splivallo R."/>
            <person name="Traeger S."/>
            <person name="Wang M."/>
            <person name="Zifcakova L."/>
            <person name="Wipf D."/>
            <person name="Zambonelli A."/>
            <person name="Paolocci F."/>
            <person name="Nowrousian M."/>
            <person name="Ottonello S."/>
            <person name="Baldrian P."/>
            <person name="Spatafora J.W."/>
            <person name="Henrissat B."/>
            <person name="Nagy L.G."/>
            <person name="Aury J.M."/>
            <person name="Wincker P."/>
            <person name="Grigoriev I.V."/>
            <person name="Bonfante P."/>
            <person name="Martin F.M."/>
        </authorList>
    </citation>
    <scope>NUCLEOTIDE SEQUENCE [LARGE SCALE GENOMIC DNA]</scope>
    <source>
        <strain evidence="1 2">120613-1</strain>
    </source>
</reference>